<dbReference type="AlphaFoldDB" id="A0ABD3GCT5"/>
<name>A0ABD3GCT5_9MARC</name>
<keyword evidence="2" id="KW-1185">Reference proteome</keyword>
<comment type="caution">
    <text evidence="1">The sequence shown here is derived from an EMBL/GenBank/DDBJ whole genome shotgun (WGS) entry which is preliminary data.</text>
</comment>
<evidence type="ECO:0000313" key="1">
    <source>
        <dbReference type="EMBL" id="KAL3674989.1"/>
    </source>
</evidence>
<protein>
    <submittedName>
        <fullName evidence="1">Uncharacterized protein</fullName>
    </submittedName>
</protein>
<reference evidence="1 2" key="1">
    <citation type="submission" date="2024-09" db="EMBL/GenBank/DDBJ databases">
        <title>Chromosome-scale assembly of Riccia sorocarpa.</title>
        <authorList>
            <person name="Paukszto L."/>
        </authorList>
    </citation>
    <scope>NUCLEOTIDE SEQUENCE [LARGE SCALE GENOMIC DNA]</scope>
    <source>
        <strain evidence="1">LP-2024</strain>
        <tissue evidence="1">Aerial parts of the thallus</tissue>
    </source>
</reference>
<accession>A0ABD3GCT5</accession>
<gene>
    <name evidence="1" type="ORF">R1sor_024937</name>
</gene>
<sequence>MEQPPAHVSIEEQVIPQVAQAESSGAFQQERAIESDKQHYEVDPQPMIIASGSTQGVPRQIQEQEISHPAKRRKPFTVSESALAEEEAELAAEAGV</sequence>
<organism evidence="1 2">
    <name type="scientific">Riccia sorocarpa</name>
    <dbReference type="NCBI Taxonomy" id="122646"/>
    <lineage>
        <taxon>Eukaryota</taxon>
        <taxon>Viridiplantae</taxon>
        <taxon>Streptophyta</taxon>
        <taxon>Embryophyta</taxon>
        <taxon>Marchantiophyta</taxon>
        <taxon>Marchantiopsida</taxon>
        <taxon>Marchantiidae</taxon>
        <taxon>Marchantiales</taxon>
        <taxon>Ricciaceae</taxon>
        <taxon>Riccia</taxon>
    </lineage>
</organism>
<proteinExistence type="predicted"/>
<dbReference type="EMBL" id="JBJQOH010000008">
    <property type="protein sequence ID" value="KAL3674989.1"/>
    <property type="molecule type" value="Genomic_DNA"/>
</dbReference>
<evidence type="ECO:0000313" key="2">
    <source>
        <dbReference type="Proteomes" id="UP001633002"/>
    </source>
</evidence>
<dbReference type="Proteomes" id="UP001633002">
    <property type="component" value="Unassembled WGS sequence"/>
</dbReference>